<evidence type="ECO:0000256" key="4">
    <source>
        <dbReference type="ARBA" id="ARBA00023033"/>
    </source>
</evidence>
<dbReference type="SUPFAM" id="SSF51679">
    <property type="entry name" value="Bacterial luciferase-like"/>
    <property type="match status" value="1"/>
</dbReference>
<keyword evidence="3" id="KW-0560">Oxidoreductase</keyword>
<name>A0A6J4H0J3_9ACTN</name>
<reference evidence="6" key="1">
    <citation type="submission" date="2020-02" db="EMBL/GenBank/DDBJ databases">
        <authorList>
            <person name="Meier V. D."/>
        </authorList>
    </citation>
    <scope>NUCLEOTIDE SEQUENCE</scope>
    <source>
        <strain evidence="6">AVDCRST_MAG50</strain>
    </source>
</reference>
<evidence type="ECO:0000313" key="6">
    <source>
        <dbReference type="EMBL" id="CAA9210090.1"/>
    </source>
</evidence>
<dbReference type="GO" id="GO:0046306">
    <property type="term" value="P:alkanesulfonate catabolic process"/>
    <property type="evidence" value="ECO:0007669"/>
    <property type="project" value="TreeGrafter"/>
</dbReference>
<dbReference type="GO" id="GO:0008726">
    <property type="term" value="F:alkanesulfonate monooxygenase activity"/>
    <property type="evidence" value="ECO:0007669"/>
    <property type="project" value="TreeGrafter"/>
</dbReference>
<protein>
    <recommendedName>
        <fullName evidence="5">Luciferase-like domain-containing protein</fullName>
    </recommendedName>
</protein>
<keyword evidence="1" id="KW-0285">Flavoprotein</keyword>
<dbReference type="Gene3D" id="3.20.20.30">
    <property type="entry name" value="Luciferase-like domain"/>
    <property type="match status" value="1"/>
</dbReference>
<evidence type="ECO:0000256" key="2">
    <source>
        <dbReference type="ARBA" id="ARBA00022643"/>
    </source>
</evidence>
<feature type="domain" description="Luciferase-like" evidence="5">
    <location>
        <begin position="15"/>
        <end position="215"/>
    </location>
</feature>
<sequence>MKVRIGYGLGTSTSTGGGERLGRLADALERHRFDSLWLSERVTGPAVDPIVGLSYVAGRTTRLKLGFSVLVLPGRNPVLLAKELASLDHLSNGRLLPAFGLGVANPAEQQAFGIAREDRAKTFNEVLPLLRRLWAEDDVTHHGARYDYEGVTVRPRPVQDPLEVWMGGAAPGELRRVGRLGDGWLPSFCTPESVQEGRKIVEEAASVAGRRIDDEHWGAFVVYSRGALPDRLASLIAARRPGADPNDVVPSGLPALSRLLERYVEVGFSKFVLAPASEPADWDDEIAEVAADVLPLQNGAPASV</sequence>
<keyword evidence="2" id="KW-0288">FMN</keyword>
<keyword evidence="4" id="KW-0503">Monooxygenase</keyword>
<dbReference type="InterPro" id="IPR011251">
    <property type="entry name" value="Luciferase-like_dom"/>
</dbReference>
<evidence type="ECO:0000256" key="3">
    <source>
        <dbReference type="ARBA" id="ARBA00023002"/>
    </source>
</evidence>
<proteinExistence type="predicted"/>
<organism evidence="6">
    <name type="scientific">uncultured Acidimicrobiales bacterium</name>
    <dbReference type="NCBI Taxonomy" id="310071"/>
    <lineage>
        <taxon>Bacteria</taxon>
        <taxon>Bacillati</taxon>
        <taxon>Actinomycetota</taxon>
        <taxon>Acidimicrobiia</taxon>
        <taxon>Acidimicrobiales</taxon>
        <taxon>environmental samples</taxon>
    </lineage>
</organism>
<evidence type="ECO:0000256" key="1">
    <source>
        <dbReference type="ARBA" id="ARBA00022630"/>
    </source>
</evidence>
<dbReference type="AlphaFoldDB" id="A0A6J4H0J3"/>
<dbReference type="EMBL" id="CADCTF010000001">
    <property type="protein sequence ID" value="CAA9210090.1"/>
    <property type="molecule type" value="Genomic_DNA"/>
</dbReference>
<dbReference type="InterPro" id="IPR036661">
    <property type="entry name" value="Luciferase-like_sf"/>
</dbReference>
<accession>A0A6J4H0J3</accession>
<gene>
    <name evidence="6" type="ORF">AVDCRST_MAG50-989</name>
</gene>
<dbReference type="PANTHER" id="PTHR42847">
    <property type="entry name" value="ALKANESULFONATE MONOOXYGENASE"/>
    <property type="match status" value="1"/>
</dbReference>
<dbReference type="Pfam" id="PF00296">
    <property type="entry name" value="Bac_luciferase"/>
    <property type="match status" value="1"/>
</dbReference>
<evidence type="ECO:0000259" key="5">
    <source>
        <dbReference type="Pfam" id="PF00296"/>
    </source>
</evidence>
<dbReference type="InterPro" id="IPR050172">
    <property type="entry name" value="SsuD_RutA_monooxygenase"/>
</dbReference>
<dbReference type="PANTHER" id="PTHR42847:SF4">
    <property type="entry name" value="ALKANESULFONATE MONOOXYGENASE-RELATED"/>
    <property type="match status" value="1"/>
</dbReference>